<dbReference type="AlphaFoldDB" id="A0ABD5YYE6"/>
<evidence type="ECO:0000313" key="3">
    <source>
        <dbReference type="Proteomes" id="UP001596417"/>
    </source>
</evidence>
<dbReference type="InterPro" id="IPR036397">
    <property type="entry name" value="RNaseH_sf"/>
</dbReference>
<proteinExistence type="predicted"/>
<keyword evidence="3" id="KW-1185">Reference proteome</keyword>
<protein>
    <submittedName>
        <fullName evidence="2">Transposase</fullName>
    </submittedName>
</protein>
<reference evidence="2 3" key="1">
    <citation type="journal article" date="2019" name="Int. J. Syst. Evol. Microbiol.">
        <title>The Global Catalogue of Microorganisms (GCM) 10K type strain sequencing project: providing services to taxonomists for standard genome sequencing and annotation.</title>
        <authorList>
            <consortium name="The Broad Institute Genomics Platform"/>
            <consortium name="The Broad Institute Genome Sequencing Center for Infectious Disease"/>
            <person name="Wu L."/>
            <person name="Ma J."/>
        </authorList>
    </citation>
    <scope>NUCLEOTIDE SEQUENCE [LARGE SCALE GENOMIC DNA]</scope>
    <source>
        <strain evidence="2 3">RDMS1</strain>
    </source>
</reference>
<evidence type="ECO:0000313" key="2">
    <source>
        <dbReference type="EMBL" id="MFC7192998.1"/>
    </source>
</evidence>
<dbReference type="RefSeq" id="WP_264556736.1">
    <property type="nucleotide sequence ID" value="NZ_CP109982.1"/>
</dbReference>
<dbReference type="Proteomes" id="UP001596417">
    <property type="component" value="Unassembled WGS sequence"/>
</dbReference>
<gene>
    <name evidence="2" type="ORF">ACFQL7_26575</name>
</gene>
<dbReference type="InterPro" id="IPR038717">
    <property type="entry name" value="Tc1-like_DDE_dom"/>
</dbReference>
<dbReference type="SUPFAM" id="SSF53098">
    <property type="entry name" value="Ribonuclease H-like"/>
    <property type="match status" value="1"/>
</dbReference>
<dbReference type="Gene3D" id="3.30.420.10">
    <property type="entry name" value="Ribonuclease H-like superfamily/Ribonuclease H"/>
    <property type="match status" value="1"/>
</dbReference>
<name>A0ABD5YYE6_9EURY</name>
<dbReference type="EMBL" id="JBHTAX010000006">
    <property type="protein sequence ID" value="MFC7192998.1"/>
    <property type="molecule type" value="Genomic_DNA"/>
</dbReference>
<accession>A0ABD5YYE6</accession>
<sequence length="154" mass="17814">MWSYDRTVEIDKPLVTVPRKTLGFYALLGKSTLIFRERTTKESICAALEAIRELDPVGRIQLIADNDGGHHAHLTQQRADELGIEFVFLPPYSPNFNAIEPLWKTLKRKISPEIFEGQDHFRRFVADTFLDISNRLGFANKWIDTFLPDVQKLR</sequence>
<dbReference type="InterPro" id="IPR012337">
    <property type="entry name" value="RNaseH-like_sf"/>
</dbReference>
<comment type="caution">
    <text evidence="2">The sequence shown here is derived from an EMBL/GenBank/DDBJ whole genome shotgun (WGS) entry which is preliminary data.</text>
</comment>
<organism evidence="2 3">
    <name type="scientific">Halocatena marina</name>
    <dbReference type="NCBI Taxonomy" id="2934937"/>
    <lineage>
        <taxon>Archaea</taxon>
        <taxon>Methanobacteriati</taxon>
        <taxon>Methanobacteriota</taxon>
        <taxon>Stenosarchaea group</taxon>
        <taxon>Halobacteria</taxon>
        <taxon>Halobacteriales</taxon>
        <taxon>Natronomonadaceae</taxon>
        <taxon>Halocatena</taxon>
    </lineage>
</organism>
<feature type="domain" description="Tc1-like transposase DDE" evidence="1">
    <location>
        <begin position="32"/>
        <end position="119"/>
    </location>
</feature>
<dbReference type="GeneID" id="76202764"/>
<dbReference type="Pfam" id="PF13358">
    <property type="entry name" value="DDE_3"/>
    <property type="match status" value="1"/>
</dbReference>
<evidence type="ECO:0000259" key="1">
    <source>
        <dbReference type="Pfam" id="PF13358"/>
    </source>
</evidence>